<protein>
    <recommendedName>
        <fullName evidence="1">SnoaL-like domain-containing protein</fullName>
    </recommendedName>
</protein>
<dbReference type="Gene3D" id="3.10.450.50">
    <property type="match status" value="1"/>
</dbReference>
<accession>A0A5S9PN58</accession>
<dbReference type="CDD" id="cd00531">
    <property type="entry name" value="NTF2_like"/>
    <property type="match status" value="1"/>
</dbReference>
<dbReference type="InterPro" id="IPR032710">
    <property type="entry name" value="NTF2-like_dom_sf"/>
</dbReference>
<dbReference type="Proteomes" id="UP000434580">
    <property type="component" value="Unassembled WGS sequence"/>
</dbReference>
<evidence type="ECO:0000259" key="1">
    <source>
        <dbReference type="Pfam" id="PF13577"/>
    </source>
</evidence>
<proteinExistence type="predicted"/>
<sequence>MKYSLQQISDRLEIEDLLVEYSDAVDTLELDRLDNVFTPDAFIDYSPLGGAMGTYTEVKQFLKNALPAFKNTQHMISNFRIQINGDRASGKVMCFNPMELDMGDGSRNNIFFIGLWYIDEYIRTEAGWKISSRREEKSYDYNTPEFIQFSSF</sequence>
<dbReference type="AlphaFoldDB" id="A0A5S9PN58"/>
<dbReference type="OrthoDB" id="2860904at2"/>
<gene>
    <name evidence="2" type="ORF">DPBNPPHM_01168</name>
</gene>
<dbReference type="SUPFAM" id="SSF54427">
    <property type="entry name" value="NTF2-like"/>
    <property type="match status" value="1"/>
</dbReference>
<evidence type="ECO:0000313" key="3">
    <source>
        <dbReference type="Proteomes" id="UP000434580"/>
    </source>
</evidence>
<dbReference type="InterPro" id="IPR037401">
    <property type="entry name" value="SnoaL-like"/>
</dbReference>
<reference evidence="2 3" key="1">
    <citation type="submission" date="2019-11" db="EMBL/GenBank/DDBJ databases">
        <authorList>
            <person name="Holert J."/>
        </authorList>
    </citation>
    <scope>NUCLEOTIDE SEQUENCE [LARGE SCALE GENOMIC DNA]</scope>
    <source>
        <strain evidence="2">BC5_2</strain>
    </source>
</reference>
<organism evidence="2 3">
    <name type="scientific">BD1-7 clade bacterium</name>
    <dbReference type="NCBI Taxonomy" id="2029982"/>
    <lineage>
        <taxon>Bacteria</taxon>
        <taxon>Pseudomonadati</taxon>
        <taxon>Pseudomonadota</taxon>
        <taxon>Gammaproteobacteria</taxon>
        <taxon>Cellvibrionales</taxon>
        <taxon>Spongiibacteraceae</taxon>
        <taxon>BD1-7 clade</taxon>
    </lineage>
</organism>
<name>A0A5S9PN58_9GAMM</name>
<evidence type="ECO:0000313" key="2">
    <source>
        <dbReference type="EMBL" id="CAA0105321.1"/>
    </source>
</evidence>
<dbReference type="Pfam" id="PF13577">
    <property type="entry name" value="SnoaL_4"/>
    <property type="match status" value="1"/>
</dbReference>
<dbReference type="EMBL" id="CACSII010000012">
    <property type="protein sequence ID" value="CAA0105321.1"/>
    <property type="molecule type" value="Genomic_DNA"/>
</dbReference>
<feature type="domain" description="SnoaL-like" evidence="1">
    <location>
        <begin position="7"/>
        <end position="134"/>
    </location>
</feature>